<feature type="region of interest" description="Disordered" evidence="1">
    <location>
        <begin position="103"/>
        <end position="124"/>
    </location>
</feature>
<evidence type="ECO:0000313" key="4">
    <source>
        <dbReference type="EMBL" id="EGZ08258.1"/>
    </source>
</evidence>
<organism evidence="4 5">
    <name type="scientific">Phytophthora sojae (strain P6497)</name>
    <name type="common">Soybean stem and root rot agent</name>
    <name type="synonym">Phytophthora megasperma f. sp. glycines</name>
    <dbReference type="NCBI Taxonomy" id="1094619"/>
    <lineage>
        <taxon>Eukaryota</taxon>
        <taxon>Sar</taxon>
        <taxon>Stramenopiles</taxon>
        <taxon>Oomycota</taxon>
        <taxon>Peronosporomycetes</taxon>
        <taxon>Peronosporales</taxon>
        <taxon>Peronosporaceae</taxon>
        <taxon>Phytophthora</taxon>
    </lineage>
</organism>
<accession>G5A8N2</accession>
<protein>
    <recommendedName>
        <fullName evidence="3">Temptin Cys/Cys disulfide domain-containing protein</fullName>
    </recommendedName>
</protein>
<dbReference type="STRING" id="1094619.G5A8N2"/>
<evidence type="ECO:0000256" key="1">
    <source>
        <dbReference type="SAM" id="MobiDB-lite"/>
    </source>
</evidence>
<dbReference type="EMBL" id="JH159161">
    <property type="protein sequence ID" value="EGZ08258.1"/>
    <property type="molecule type" value="Genomic_DNA"/>
</dbReference>
<keyword evidence="2" id="KW-0732">Signal</keyword>
<reference evidence="4 5" key="1">
    <citation type="journal article" date="2006" name="Science">
        <title>Phytophthora genome sequences uncover evolutionary origins and mechanisms of pathogenesis.</title>
        <authorList>
            <person name="Tyler B.M."/>
            <person name="Tripathy S."/>
            <person name="Zhang X."/>
            <person name="Dehal P."/>
            <person name="Jiang R.H."/>
            <person name="Aerts A."/>
            <person name="Arredondo F.D."/>
            <person name="Baxter L."/>
            <person name="Bensasson D."/>
            <person name="Beynon J.L."/>
            <person name="Chapman J."/>
            <person name="Damasceno C.M."/>
            <person name="Dorrance A.E."/>
            <person name="Dou D."/>
            <person name="Dickerman A.W."/>
            <person name="Dubchak I.L."/>
            <person name="Garbelotto M."/>
            <person name="Gijzen M."/>
            <person name="Gordon S.G."/>
            <person name="Govers F."/>
            <person name="Grunwald N.J."/>
            <person name="Huang W."/>
            <person name="Ivors K.L."/>
            <person name="Jones R.W."/>
            <person name="Kamoun S."/>
            <person name="Krampis K."/>
            <person name="Lamour K.H."/>
            <person name="Lee M.K."/>
            <person name="McDonald W.H."/>
            <person name="Medina M."/>
            <person name="Meijer H.J."/>
            <person name="Nordberg E.K."/>
            <person name="Maclean D.J."/>
            <person name="Ospina-Giraldo M.D."/>
            <person name="Morris P.F."/>
            <person name="Phuntumart V."/>
            <person name="Putnam N.H."/>
            <person name="Rash S."/>
            <person name="Rose J.K."/>
            <person name="Sakihama Y."/>
            <person name="Salamov A.A."/>
            <person name="Savidor A."/>
            <person name="Scheuring C.F."/>
            <person name="Smith B.M."/>
            <person name="Sobral B.W."/>
            <person name="Terry A."/>
            <person name="Torto-Alalibo T.A."/>
            <person name="Win J."/>
            <person name="Xu Z."/>
            <person name="Zhang H."/>
            <person name="Grigoriev I.V."/>
            <person name="Rokhsar D.S."/>
            <person name="Boore J.L."/>
        </authorList>
    </citation>
    <scope>NUCLEOTIDE SEQUENCE [LARGE SCALE GENOMIC DNA]</scope>
    <source>
        <strain evidence="4 5">P6497</strain>
    </source>
</reference>
<dbReference type="InterPro" id="IPR057626">
    <property type="entry name" value="S-S_Temptin"/>
</dbReference>
<feature type="domain" description="Temptin Cys/Cys disulfide" evidence="3">
    <location>
        <begin position="21"/>
        <end position="113"/>
    </location>
</feature>
<sequence length="136" mass="14235">MRLTGTLVAVSLVSALFDPAVGYESFVAKVPNGDNVSGVAAVGHVNVNGGGPRNAFGEDFDAMGQAWTLELCEADSDGDGQTNGEELGDPCCEWDQEMANTPLWTDRVSNPGDESSTSDKSTWPAYECSNAKVSAV</sequence>
<dbReference type="GeneID" id="20661047"/>
<proteinExistence type="predicted"/>
<dbReference type="InterPro" id="IPR055313">
    <property type="entry name" value="Temptin-like"/>
</dbReference>
<dbReference type="PANTHER" id="PTHR34737:SF2">
    <property type="entry name" value="EF-HAND DOMAIN-CONTAINING PROTEIN"/>
    <property type="match status" value="1"/>
</dbReference>
<name>G5A8N2_PHYSP</name>
<evidence type="ECO:0000256" key="2">
    <source>
        <dbReference type="SAM" id="SignalP"/>
    </source>
</evidence>
<dbReference type="OMA" id="CEWTVES"/>
<dbReference type="Proteomes" id="UP000002640">
    <property type="component" value="Unassembled WGS sequence"/>
</dbReference>
<gene>
    <name evidence="4" type="ORF">PHYSODRAFT_526729</name>
</gene>
<feature type="signal peptide" evidence="2">
    <location>
        <begin position="1"/>
        <end position="22"/>
    </location>
</feature>
<dbReference type="KEGG" id="psoj:PHYSODRAFT_526729"/>
<evidence type="ECO:0000259" key="3">
    <source>
        <dbReference type="Pfam" id="PF24784"/>
    </source>
</evidence>
<dbReference type="RefSeq" id="XP_009536430.1">
    <property type="nucleotide sequence ID" value="XM_009538135.1"/>
</dbReference>
<dbReference type="PANTHER" id="PTHR34737">
    <property type="entry name" value="EF-HAND DOMAIN-CONTAINING PROTEIN"/>
    <property type="match status" value="1"/>
</dbReference>
<keyword evidence="5" id="KW-1185">Reference proteome</keyword>
<feature type="compositionally biased region" description="Polar residues" evidence="1">
    <location>
        <begin position="112"/>
        <end position="121"/>
    </location>
</feature>
<dbReference type="AlphaFoldDB" id="G5A8N2"/>
<feature type="chain" id="PRO_5003473078" description="Temptin Cys/Cys disulfide domain-containing protein" evidence="2">
    <location>
        <begin position="23"/>
        <end position="136"/>
    </location>
</feature>
<evidence type="ECO:0000313" key="5">
    <source>
        <dbReference type="Proteomes" id="UP000002640"/>
    </source>
</evidence>
<dbReference type="InParanoid" id="G5A8N2"/>
<dbReference type="Pfam" id="PF24784">
    <property type="entry name" value="Temptin_C"/>
    <property type="match status" value="1"/>
</dbReference>